<dbReference type="EMBL" id="JAKELL010000092">
    <property type="protein sequence ID" value="KAH8983105.1"/>
    <property type="molecule type" value="Genomic_DNA"/>
</dbReference>
<dbReference type="SUPFAM" id="SSF55816">
    <property type="entry name" value="5'-nucleotidase (syn. UDP-sugar hydrolase), C-terminal domain"/>
    <property type="match status" value="1"/>
</dbReference>
<dbReference type="InterPro" id="IPR036907">
    <property type="entry name" value="5'-Nucleotdase_C_sf"/>
</dbReference>
<sequence length="217" mass="23382">LIADQVLPTALTVNNTRANIPNIIIANSGGLRFDIYAGPFTKNDQLTASPFPDVFVFIPGLPLGIERAVLPALNGEGANGRRELAEALAERYARGDVETRYRHWLGKMHARAGPERRAAHNLTLGYVTKDACAVVGDDTLHTPLPLFGSPAFIGSRPPAGSNDTAIDLVFVDFIGSQVVQVPNGLQTAKTYTSTDIKSYMPILLNEVPGVFAEAKWD</sequence>
<feature type="non-terminal residue" evidence="2">
    <location>
        <position position="1"/>
    </location>
</feature>
<dbReference type="Gene3D" id="3.90.780.10">
    <property type="entry name" value="5'-Nucleotidase, C-terminal domain"/>
    <property type="match status" value="1"/>
</dbReference>
<evidence type="ECO:0000313" key="2">
    <source>
        <dbReference type="EMBL" id="KAH8983105.1"/>
    </source>
</evidence>
<proteinExistence type="predicted"/>
<accession>A0AAD4L7A1</accession>
<dbReference type="Proteomes" id="UP001201163">
    <property type="component" value="Unassembled WGS sequence"/>
</dbReference>
<dbReference type="GO" id="GO:0009166">
    <property type="term" value="P:nucleotide catabolic process"/>
    <property type="evidence" value="ECO:0007669"/>
    <property type="project" value="InterPro"/>
</dbReference>
<dbReference type="GO" id="GO:0016787">
    <property type="term" value="F:hydrolase activity"/>
    <property type="evidence" value="ECO:0007669"/>
    <property type="project" value="InterPro"/>
</dbReference>
<evidence type="ECO:0000259" key="1">
    <source>
        <dbReference type="Pfam" id="PF21953"/>
    </source>
</evidence>
<reference evidence="2" key="1">
    <citation type="submission" date="2022-01" db="EMBL/GenBank/DDBJ databases">
        <title>Comparative genomics reveals a dynamic genome evolution in the ectomycorrhizal milk-cap (Lactarius) mushrooms.</title>
        <authorList>
            <consortium name="DOE Joint Genome Institute"/>
            <person name="Lebreton A."/>
            <person name="Tang N."/>
            <person name="Kuo A."/>
            <person name="LaButti K."/>
            <person name="Drula E."/>
            <person name="Barry K."/>
            <person name="Clum A."/>
            <person name="Lipzen A."/>
            <person name="Mousain D."/>
            <person name="Ng V."/>
            <person name="Wang R."/>
            <person name="Wang X."/>
            <person name="Dai Y."/>
            <person name="Henrissat B."/>
            <person name="Grigoriev I.V."/>
            <person name="Guerin-Laguette A."/>
            <person name="Yu F."/>
            <person name="Martin F.M."/>
        </authorList>
    </citation>
    <scope>NUCLEOTIDE SEQUENCE</scope>
    <source>
        <strain evidence="2">QP</strain>
    </source>
</reference>
<organism evidence="2 3">
    <name type="scientific">Lactarius akahatsu</name>
    <dbReference type="NCBI Taxonomy" id="416441"/>
    <lineage>
        <taxon>Eukaryota</taxon>
        <taxon>Fungi</taxon>
        <taxon>Dikarya</taxon>
        <taxon>Basidiomycota</taxon>
        <taxon>Agaricomycotina</taxon>
        <taxon>Agaricomycetes</taxon>
        <taxon>Russulales</taxon>
        <taxon>Russulaceae</taxon>
        <taxon>Lactarius</taxon>
    </lineage>
</organism>
<protein>
    <submittedName>
        <fullName evidence="2">5'-nucleotidase</fullName>
    </submittedName>
</protein>
<gene>
    <name evidence="2" type="ORF">EDB92DRAFT_1891864</name>
</gene>
<evidence type="ECO:0000313" key="3">
    <source>
        <dbReference type="Proteomes" id="UP001201163"/>
    </source>
</evidence>
<dbReference type="InterPro" id="IPR053828">
    <property type="entry name" value="Nucleosidase_C"/>
</dbReference>
<comment type="caution">
    <text evidence="2">The sequence shown here is derived from an EMBL/GenBank/DDBJ whole genome shotgun (WGS) entry which is preliminary data.</text>
</comment>
<dbReference type="Pfam" id="PF21953">
    <property type="entry name" value="NadN_nucleosid_C"/>
    <property type="match status" value="1"/>
</dbReference>
<name>A0AAD4L7A1_9AGAM</name>
<feature type="domain" description="Putative 5'-nucleotidase C-terminal" evidence="1">
    <location>
        <begin position="1"/>
        <end position="179"/>
    </location>
</feature>
<keyword evidence="3" id="KW-1185">Reference proteome</keyword>
<dbReference type="AlphaFoldDB" id="A0AAD4L7A1"/>